<sequence>MGSNRSEGFIADTEHAGMRAVVAYMCVYIQQRRSSLVVSFVSRDAAAKLYVHTTRWTECGNSTASGERVCRAKFSAQVKQNRQVCQDAQFTNHQSSVNWAVWRRSRVKVKGKAGLRMWSWTQILQLRLKFNSQIENIAPCSTNQKIIFLLCIRGQCIFNGQESSPTKNLRWGHSEGIDGTPPPCLDLHRPSLVVLRPSFLTLG</sequence>
<reference evidence="2" key="2">
    <citation type="journal article" date="2009" name="Genome Res.">
        <title>Comparative genomic analyses of the human fungal pathogens Coccidioides and their relatives.</title>
        <authorList>
            <person name="Sharpton T.J."/>
            <person name="Stajich J.E."/>
            <person name="Rounsley S.D."/>
            <person name="Gardner M.J."/>
            <person name="Wortman J.R."/>
            <person name="Jordar V.S."/>
            <person name="Maiti R."/>
            <person name="Kodira C.D."/>
            <person name="Neafsey D.E."/>
            <person name="Zeng Q."/>
            <person name="Hung C.-Y."/>
            <person name="McMahan C."/>
            <person name="Muszewska A."/>
            <person name="Grynberg M."/>
            <person name="Mandel M.A."/>
            <person name="Kellner E.M."/>
            <person name="Barker B.M."/>
            <person name="Galgiani J.N."/>
            <person name="Orbach M.J."/>
            <person name="Kirkland T.N."/>
            <person name="Cole G.T."/>
            <person name="Henn M.R."/>
            <person name="Birren B.W."/>
            <person name="Taylor J.W."/>
        </authorList>
    </citation>
    <scope>NUCLEOTIDE SEQUENCE [LARGE SCALE GENOMIC DNA]</scope>
    <source>
        <strain evidence="2">RMSCC 3488</strain>
    </source>
</reference>
<reference evidence="1 2" key="1">
    <citation type="submission" date="2007-06" db="EMBL/GenBank/DDBJ databases">
        <title>The Genome Sequence of Coccidioides posadasii RMSCC_3488.</title>
        <authorList>
            <consortium name="Coccidioides Genome Resources Consortium"/>
            <consortium name="The Broad Institute Genome Sequencing Platform"/>
            <person name="Henn M.R."/>
            <person name="Sykes S."/>
            <person name="Young S."/>
            <person name="Jaffe D."/>
            <person name="Berlin A."/>
            <person name="Alvarez P."/>
            <person name="Butler J."/>
            <person name="Gnerre S."/>
            <person name="Grabherr M."/>
            <person name="Mauceli E."/>
            <person name="Brockman W."/>
            <person name="Kodira C."/>
            <person name="Alvarado L."/>
            <person name="Zeng Q."/>
            <person name="Crawford M."/>
            <person name="Antoine C."/>
            <person name="Devon K."/>
            <person name="Galgiani J."/>
            <person name="Orsborn K."/>
            <person name="Lewis M.L."/>
            <person name="Nusbaum C."/>
            <person name="Galagan J."/>
            <person name="Birren B."/>
        </authorList>
    </citation>
    <scope>NUCLEOTIDE SEQUENCE [LARGE SCALE GENOMIC DNA]</scope>
    <source>
        <strain evidence="1 2">RMSCC 3488</strain>
    </source>
</reference>
<protein>
    <submittedName>
        <fullName evidence="1">Uncharacterized protein</fullName>
    </submittedName>
</protein>
<gene>
    <name evidence="1" type="ORF">CPAG_03208</name>
</gene>
<dbReference type="AlphaFoldDB" id="A0A0J6I640"/>
<dbReference type="Proteomes" id="UP000054567">
    <property type="component" value="Unassembled WGS sequence"/>
</dbReference>
<evidence type="ECO:0000313" key="1">
    <source>
        <dbReference type="EMBL" id="KMM66872.1"/>
    </source>
</evidence>
<name>A0A0J6I640_COCPO</name>
<accession>A0A0J6I640</accession>
<evidence type="ECO:0000313" key="2">
    <source>
        <dbReference type="Proteomes" id="UP000054567"/>
    </source>
</evidence>
<organism evidence="1 2">
    <name type="scientific">Coccidioides posadasii RMSCC 3488</name>
    <dbReference type="NCBI Taxonomy" id="454284"/>
    <lineage>
        <taxon>Eukaryota</taxon>
        <taxon>Fungi</taxon>
        <taxon>Dikarya</taxon>
        <taxon>Ascomycota</taxon>
        <taxon>Pezizomycotina</taxon>
        <taxon>Eurotiomycetes</taxon>
        <taxon>Eurotiomycetidae</taxon>
        <taxon>Onygenales</taxon>
        <taxon>Onygenaceae</taxon>
        <taxon>Coccidioides</taxon>
    </lineage>
</organism>
<dbReference type="EMBL" id="DS268110">
    <property type="protein sequence ID" value="KMM66872.1"/>
    <property type="molecule type" value="Genomic_DNA"/>
</dbReference>
<reference evidence="2" key="3">
    <citation type="journal article" date="2010" name="Genome Res.">
        <title>Population genomic sequencing of Coccidioides fungi reveals recent hybridization and transposon control.</title>
        <authorList>
            <person name="Neafsey D.E."/>
            <person name="Barker B.M."/>
            <person name="Sharpton T.J."/>
            <person name="Stajich J.E."/>
            <person name="Park D.J."/>
            <person name="Whiston E."/>
            <person name="Hung C.-Y."/>
            <person name="McMahan C."/>
            <person name="White J."/>
            <person name="Sykes S."/>
            <person name="Heiman D."/>
            <person name="Young S."/>
            <person name="Zeng Q."/>
            <person name="Abouelleil A."/>
            <person name="Aftuck L."/>
            <person name="Bessette D."/>
            <person name="Brown A."/>
            <person name="FitzGerald M."/>
            <person name="Lui A."/>
            <person name="Macdonald J.P."/>
            <person name="Priest M."/>
            <person name="Orbach M.J."/>
            <person name="Galgiani J.N."/>
            <person name="Kirkland T.N."/>
            <person name="Cole G.T."/>
            <person name="Birren B.W."/>
            <person name="Henn M.R."/>
            <person name="Taylor J.W."/>
            <person name="Rounsley S.D."/>
        </authorList>
    </citation>
    <scope>NUCLEOTIDE SEQUENCE [LARGE SCALE GENOMIC DNA]</scope>
    <source>
        <strain evidence="2">RMSCC 3488</strain>
    </source>
</reference>
<dbReference type="VEuPathDB" id="FungiDB:CPAG_03208"/>
<proteinExistence type="predicted"/>